<keyword evidence="3 9" id="KW-0227">DNA damage</keyword>
<keyword evidence="8 9" id="KW-0234">DNA repair</keyword>
<dbReference type="GO" id="GO:0003678">
    <property type="term" value="F:DNA helicase activity"/>
    <property type="evidence" value="ECO:0007669"/>
    <property type="project" value="TreeGrafter"/>
</dbReference>
<dbReference type="SMART" id="SM00982">
    <property type="entry name" value="TRCF"/>
    <property type="match status" value="1"/>
</dbReference>
<keyword evidence="13" id="KW-1185">Reference proteome</keyword>
<dbReference type="SUPFAM" id="SSF52540">
    <property type="entry name" value="P-loop containing nucleoside triphosphate hydrolases"/>
    <property type="match status" value="3"/>
</dbReference>
<dbReference type="Pfam" id="PF00270">
    <property type="entry name" value="DEAD"/>
    <property type="match status" value="1"/>
</dbReference>
<dbReference type="EMBL" id="AP014564">
    <property type="protein sequence ID" value="BAV94275.1"/>
    <property type="molecule type" value="Genomic_DNA"/>
</dbReference>
<dbReference type="SUPFAM" id="SSF143517">
    <property type="entry name" value="TRCF domain-like"/>
    <property type="match status" value="1"/>
</dbReference>
<dbReference type="AlphaFoldDB" id="A0A1J1E8L7"/>
<keyword evidence="4 9" id="KW-0378">Hydrolase</keyword>
<dbReference type="PANTHER" id="PTHR47964:SF1">
    <property type="entry name" value="ATP-DEPENDENT DNA HELICASE HOMOLOG RECG, CHLOROPLASTIC"/>
    <property type="match status" value="1"/>
</dbReference>
<proteinExistence type="inferred from homology"/>
<comment type="function">
    <text evidence="9">Couples transcription and DNA repair by recognizing RNA polymerase (RNAP) stalled at DNA lesions. Mediates ATP-dependent release of RNAP and its truncated transcript from the DNA, and recruitment of nucleotide excision repair machinery to the damaged site.</text>
</comment>
<reference evidence="12 13" key="1">
    <citation type="submission" date="2014-03" db="EMBL/GenBank/DDBJ databases">
        <title>complete genome sequence of Flavobacteriaceae bacterium JBKA-6.</title>
        <authorList>
            <person name="Takano T."/>
            <person name="Nakamura Y."/>
            <person name="Takuma S."/>
            <person name="Yasuike M."/>
            <person name="Matsuyama T."/>
            <person name="Sakai T."/>
            <person name="Fujiwara A."/>
            <person name="Kimoto K."/>
            <person name="Fukuda Y."/>
            <person name="Kondo H."/>
            <person name="Hirono I."/>
            <person name="Nakayasu C."/>
        </authorList>
    </citation>
    <scope>NUCLEOTIDE SEQUENCE [LARGE SCALE GENOMIC DNA]</scope>
    <source>
        <strain evidence="12 13">JBKA-6</strain>
    </source>
</reference>
<dbReference type="InterPro" id="IPR037235">
    <property type="entry name" value="TRCF-like_C_D7"/>
</dbReference>
<evidence type="ECO:0000256" key="5">
    <source>
        <dbReference type="ARBA" id="ARBA00022806"/>
    </source>
</evidence>
<keyword evidence="1 9" id="KW-0963">Cytoplasm</keyword>
<dbReference type="InterPro" id="IPR004576">
    <property type="entry name" value="Mfd"/>
</dbReference>
<dbReference type="SMART" id="SM00487">
    <property type="entry name" value="DEXDc"/>
    <property type="match status" value="1"/>
</dbReference>
<keyword evidence="6 9" id="KW-0067">ATP-binding</keyword>
<dbReference type="Gene3D" id="3.30.2060.10">
    <property type="entry name" value="Penicillin-binding protein 1b domain"/>
    <property type="match status" value="1"/>
</dbReference>
<feature type="domain" description="Helicase ATP-binding" evidence="10">
    <location>
        <begin position="502"/>
        <end position="661"/>
    </location>
</feature>
<dbReference type="GO" id="GO:0000716">
    <property type="term" value="P:transcription-coupled nucleotide-excision repair, DNA damage recognition"/>
    <property type="evidence" value="ECO:0007669"/>
    <property type="project" value="UniProtKB-UniRule"/>
</dbReference>
<evidence type="ECO:0000256" key="2">
    <source>
        <dbReference type="ARBA" id="ARBA00022741"/>
    </source>
</evidence>
<evidence type="ECO:0000256" key="4">
    <source>
        <dbReference type="ARBA" id="ARBA00022801"/>
    </source>
</evidence>
<dbReference type="PROSITE" id="PS51192">
    <property type="entry name" value="HELICASE_ATP_BIND_1"/>
    <property type="match status" value="1"/>
</dbReference>
<accession>A0A1J1E8L7</accession>
<protein>
    <recommendedName>
        <fullName evidence="9">Transcription-repair-coupling factor</fullName>
        <shortName evidence="9">TRCF</shortName>
        <ecNumber evidence="9">3.6.4.-</ecNumber>
    </recommendedName>
</protein>
<dbReference type="EC" id="3.6.4.-" evidence="9"/>
<dbReference type="GO" id="GO:0006355">
    <property type="term" value="P:regulation of DNA-templated transcription"/>
    <property type="evidence" value="ECO:0007669"/>
    <property type="project" value="UniProtKB-UniRule"/>
</dbReference>
<dbReference type="GO" id="GO:0016787">
    <property type="term" value="F:hydrolase activity"/>
    <property type="evidence" value="ECO:0007669"/>
    <property type="project" value="UniProtKB-KW"/>
</dbReference>
<dbReference type="Gene3D" id="3.40.50.300">
    <property type="entry name" value="P-loop containing nucleotide triphosphate hydrolases"/>
    <property type="match status" value="2"/>
</dbReference>
<comment type="similarity">
    <text evidence="9">In the N-terminal section; belongs to the UvrB family.</text>
</comment>
<comment type="subcellular location">
    <subcellularLocation>
        <location evidence="9">Cytoplasm</location>
    </subcellularLocation>
</comment>
<dbReference type="InterPro" id="IPR014001">
    <property type="entry name" value="Helicase_ATP-bd"/>
</dbReference>
<dbReference type="InterPro" id="IPR005118">
    <property type="entry name" value="TRCF_C"/>
</dbReference>
<dbReference type="InterPro" id="IPR041471">
    <property type="entry name" value="UvrB_inter"/>
</dbReference>
<evidence type="ECO:0000256" key="1">
    <source>
        <dbReference type="ARBA" id="ARBA00022490"/>
    </source>
</evidence>
<dbReference type="InterPro" id="IPR001650">
    <property type="entry name" value="Helicase_C-like"/>
</dbReference>
<dbReference type="Proteomes" id="UP000243197">
    <property type="component" value="Chromosome"/>
</dbReference>
<dbReference type="HAMAP" id="MF_00969">
    <property type="entry name" value="TRCF"/>
    <property type="match status" value="1"/>
</dbReference>
<name>A0A1J1E8L7_9FLAO</name>
<dbReference type="InterPro" id="IPR047112">
    <property type="entry name" value="RecG/Mfd"/>
</dbReference>
<dbReference type="SUPFAM" id="SSF141259">
    <property type="entry name" value="CarD-like"/>
    <property type="match status" value="1"/>
</dbReference>
<dbReference type="InterPro" id="IPR027417">
    <property type="entry name" value="P-loop_NTPase"/>
</dbReference>
<dbReference type="GO" id="GO:0003684">
    <property type="term" value="F:damaged DNA binding"/>
    <property type="evidence" value="ECO:0007669"/>
    <property type="project" value="InterPro"/>
</dbReference>
<comment type="similarity">
    <text evidence="9">In the C-terminal section; belongs to the helicase family. RecG subfamily.</text>
</comment>
<dbReference type="Pfam" id="PF00271">
    <property type="entry name" value="Helicase_C"/>
    <property type="match status" value="1"/>
</dbReference>
<dbReference type="PROSITE" id="PS51194">
    <property type="entry name" value="HELICASE_CTER"/>
    <property type="match status" value="1"/>
</dbReference>
<dbReference type="Gene3D" id="2.40.10.170">
    <property type="match status" value="1"/>
</dbReference>
<dbReference type="PANTHER" id="PTHR47964">
    <property type="entry name" value="ATP-DEPENDENT DNA HELICASE HOMOLOG RECG, CHLOROPLASTIC"/>
    <property type="match status" value="1"/>
</dbReference>
<dbReference type="SMART" id="SM01058">
    <property type="entry name" value="CarD_TRCF"/>
    <property type="match status" value="1"/>
</dbReference>
<keyword evidence="7 9" id="KW-0238">DNA-binding</keyword>
<dbReference type="KEGG" id="ise:JBKA6_0262"/>
<evidence type="ECO:0000256" key="6">
    <source>
        <dbReference type="ARBA" id="ARBA00022840"/>
    </source>
</evidence>
<dbReference type="CDD" id="cd17991">
    <property type="entry name" value="DEXHc_TRCF"/>
    <property type="match status" value="1"/>
</dbReference>
<dbReference type="InterPro" id="IPR036101">
    <property type="entry name" value="CarD-like/TRCF_RID_sf"/>
</dbReference>
<dbReference type="SMART" id="SM00490">
    <property type="entry name" value="HELICc"/>
    <property type="match status" value="1"/>
</dbReference>
<keyword evidence="2 9" id="KW-0547">Nucleotide-binding</keyword>
<evidence type="ECO:0000313" key="13">
    <source>
        <dbReference type="Proteomes" id="UP000243197"/>
    </source>
</evidence>
<evidence type="ECO:0000313" key="12">
    <source>
        <dbReference type="EMBL" id="BAV94275.1"/>
    </source>
</evidence>
<dbReference type="Pfam" id="PF02559">
    <property type="entry name" value="CarD_TRCF_RID"/>
    <property type="match status" value="1"/>
</dbReference>
<evidence type="ECO:0000259" key="11">
    <source>
        <dbReference type="PROSITE" id="PS51194"/>
    </source>
</evidence>
<evidence type="ECO:0000256" key="7">
    <source>
        <dbReference type="ARBA" id="ARBA00023125"/>
    </source>
</evidence>
<dbReference type="GO" id="GO:0005524">
    <property type="term" value="F:ATP binding"/>
    <property type="evidence" value="ECO:0007669"/>
    <property type="project" value="UniProtKB-UniRule"/>
</dbReference>
<evidence type="ECO:0000256" key="8">
    <source>
        <dbReference type="ARBA" id="ARBA00023204"/>
    </source>
</evidence>
<keyword evidence="5" id="KW-0347">Helicase</keyword>
<sequence length="1050" mass="120166">MKDKESAAYCFNELEKLEEDCKVLFFSNSYNNLDETADRSISKTLFQTEAINTINKQNRPFIVVSFTDAISEKLISKEEFIKDVFHLSVGDTISLDSLESKLEVFNFDRVDFVTTPGQFSIRGSIFDIFSFSNENPYRIDFFDQTINSIRLFDESTQLSVQEVEGIDILKDISGKHKTARQNSSIFDYMPEDTVVITDDLQVILRDIKLIFDNSKEKNTNLEKLFLSDSEIVEELKKLSVIEFSKPFFSVDNTVSFSCEPQPSFSKQFELLGNNLLNNTKEGIENIICCSGEKQASRLIEIFESVNFRIKFSTIQYPIHRGFVDRGNKVACYSDHQIFDRYQRFYLKNNYNKRHSLTLKEINSLKRGDLVTHIDYGIGRFGGLQKLENDGKRQEVIKLVYKDNDTLYISIHSLHKISKFNSKEGTTPKLTRLGSGSWSKIKKKTKSKIKDIAFDLIKLYAERKQKKGFAFSPDTYLQQELEASFIYEETPDQITAIKVVKEDMERDIPMDRLICGDVGFGKTEIAIRAAFKAVADNKQVAVLVPTTVLTFQHKNSFNKRLEDFPSNVECLNRFKTAKQKTEILNKLKKGEIDIIIGTHMLINAEFKDLGLLIIDEEQKFGVGVKDKLKNLKKNVDTLTLTATPIPRTLQFSLMGARDLSTLNTPPPNRQPIETQVITFDEQIIGDAISYEISRGGQVFFIHNRISDIKGIKSTIQNIVPEAKIGIGHGQMDGKQLEELILSFMRGEFDILISTTIIENGLDIPNANTLIVNNANNFGLSDLHQMRGRVGRSNKKAFCYFLAPPHISMSEESRKRLQILEEFSNLGSGFKIAAKDLEMRGAGDILGGEQTGFINDIGFDTYQKILNETIEELKKKEFKNLYTEDTENNIFIASKECHIDTDFEILFPSDYISNVDERLSLYEELSKMRHEEELNSFSKRIVDRFGDIPIETKGLLNSMRIKWKAKKLGLEKIILKNQKMVGYFISDENSPFFKSETFNDILLFLQRNHHRSSMKELKSKSDSTVLTMSISGIKNIDEAFTVMEELECRSIN</sequence>
<dbReference type="Pfam" id="PF17757">
    <property type="entry name" value="UvrB_inter"/>
    <property type="match status" value="1"/>
</dbReference>
<dbReference type="InterPro" id="IPR011545">
    <property type="entry name" value="DEAD/DEAH_box_helicase_dom"/>
</dbReference>
<dbReference type="InterPro" id="IPR003711">
    <property type="entry name" value="CarD-like/TRCF_RID"/>
</dbReference>
<dbReference type="Gene3D" id="3.90.1150.50">
    <property type="entry name" value="Transcription-repair-coupling factor, D7 domain"/>
    <property type="match status" value="1"/>
</dbReference>
<dbReference type="Pfam" id="PF03461">
    <property type="entry name" value="TRCF"/>
    <property type="match status" value="1"/>
</dbReference>
<dbReference type="GO" id="GO:0005737">
    <property type="term" value="C:cytoplasm"/>
    <property type="evidence" value="ECO:0007669"/>
    <property type="project" value="UniProtKB-SubCell"/>
</dbReference>
<dbReference type="NCBIfam" id="TIGR00580">
    <property type="entry name" value="mfd"/>
    <property type="match status" value="1"/>
</dbReference>
<evidence type="ECO:0000256" key="3">
    <source>
        <dbReference type="ARBA" id="ARBA00022763"/>
    </source>
</evidence>
<feature type="domain" description="Helicase C-terminal" evidence="11">
    <location>
        <begin position="670"/>
        <end position="836"/>
    </location>
</feature>
<organism evidence="12 13">
    <name type="scientific">Ichthyobacterium seriolicida</name>
    <dbReference type="NCBI Taxonomy" id="242600"/>
    <lineage>
        <taxon>Bacteria</taxon>
        <taxon>Pseudomonadati</taxon>
        <taxon>Bacteroidota</taxon>
        <taxon>Flavobacteriia</taxon>
        <taxon>Flavobacteriales</taxon>
        <taxon>Ichthyobacteriaceae</taxon>
        <taxon>Ichthyobacterium</taxon>
    </lineage>
</organism>
<evidence type="ECO:0000256" key="9">
    <source>
        <dbReference type="HAMAP-Rule" id="MF_00969"/>
    </source>
</evidence>
<evidence type="ECO:0000259" key="10">
    <source>
        <dbReference type="PROSITE" id="PS51192"/>
    </source>
</evidence>
<gene>
    <name evidence="9" type="primary">mfd</name>
    <name evidence="12" type="ORF">JBKA6_0262</name>
</gene>